<proteinExistence type="predicted"/>
<evidence type="ECO:0000313" key="2">
    <source>
        <dbReference type="Proteomes" id="UP000297527"/>
    </source>
</evidence>
<dbReference type="Proteomes" id="UP000297527">
    <property type="component" value="Unassembled WGS sequence"/>
</dbReference>
<comment type="caution">
    <text evidence="1">The sequence shown here is derived from an EMBL/GenBank/DDBJ whole genome shotgun (WGS) entry which is preliminary data.</text>
</comment>
<protein>
    <submittedName>
        <fullName evidence="1">Uncharacterized protein</fullName>
    </submittedName>
</protein>
<dbReference type="OrthoDB" id="3559235at2759"/>
<name>A0A4Z1I0B0_9HELO</name>
<organism evidence="1 2">
    <name type="scientific">Botryotinia convoluta</name>
    <dbReference type="NCBI Taxonomy" id="54673"/>
    <lineage>
        <taxon>Eukaryota</taxon>
        <taxon>Fungi</taxon>
        <taxon>Dikarya</taxon>
        <taxon>Ascomycota</taxon>
        <taxon>Pezizomycotina</taxon>
        <taxon>Leotiomycetes</taxon>
        <taxon>Helotiales</taxon>
        <taxon>Sclerotiniaceae</taxon>
        <taxon>Botryotinia</taxon>
    </lineage>
</organism>
<dbReference type="AlphaFoldDB" id="A0A4Z1I0B0"/>
<keyword evidence="2" id="KW-1185">Reference proteome</keyword>
<sequence length="287" mass="31551">MVTTASETYKVHILNEIQAGPEIIGAISTVSALLESTISLLGRLPKTYSAQILGTHVIEIKRILEILDLVKHEANLRTTAVLSEVETIRKIATELESNLEVMVSGEKSQARRSDAQSLQGTKEQETLTKLMALLEHAKSNLGVGLNAAHVEVTRLVSDKMNILNRVDELLWNVFGDDRGLGSTGVVKKYQPQKNGLVHINSGALLVRTNSVDVALENVEDAGRVSRRIVVKNVVREQALQINAPIGEKGWREAVQLEIRDNEAAGNSIQINHAISEDLFNRLLAHRN</sequence>
<evidence type="ECO:0000313" key="1">
    <source>
        <dbReference type="EMBL" id="TGO54989.1"/>
    </source>
</evidence>
<gene>
    <name evidence="1" type="ORF">BCON_0098g00110</name>
</gene>
<dbReference type="EMBL" id="PQXN01000098">
    <property type="protein sequence ID" value="TGO54989.1"/>
    <property type="molecule type" value="Genomic_DNA"/>
</dbReference>
<reference evidence="1 2" key="1">
    <citation type="submission" date="2017-12" db="EMBL/GenBank/DDBJ databases">
        <title>Comparative genomics of Botrytis spp.</title>
        <authorList>
            <person name="Valero-Jimenez C.A."/>
            <person name="Tapia P."/>
            <person name="Veloso J."/>
            <person name="Silva-Moreno E."/>
            <person name="Staats M."/>
            <person name="Valdes J.H."/>
            <person name="Van Kan J.A.L."/>
        </authorList>
    </citation>
    <scope>NUCLEOTIDE SEQUENCE [LARGE SCALE GENOMIC DNA]</scope>
    <source>
        <strain evidence="1 2">MUCL11595</strain>
    </source>
</reference>
<accession>A0A4Z1I0B0</accession>